<dbReference type="PRINTS" id="PR00260">
    <property type="entry name" value="CHEMTRNSDUCR"/>
</dbReference>
<gene>
    <name evidence="7" type="ORF">OA50_00084</name>
</gene>
<dbReference type="GO" id="GO:0004888">
    <property type="term" value="F:transmembrane signaling receptor activity"/>
    <property type="evidence" value="ECO:0007669"/>
    <property type="project" value="InterPro"/>
</dbReference>
<feature type="domain" description="HAMP" evidence="6">
    <location>
        <begin position="66"/>
        <end position="118"/>
    </location>
</feature>
<dbReference type="OrthoDB" id="8482111at2"/>
<dbReference type="PANTHER" id="PTHR32089:SF112">
    <property type="entry name" value="LYSOZYME-LIKE PROTEIN-RELATED"/>
    <property type="match status" value="1"/>
</dbReference>
<dbReference type="PANTHER" id="PTHR32089">
    <property type="entry name" value="METHYL-ACCEPTING CHEMOTAXIS PROTEIN MCPB"/>
    <property type="match status" value="1"/>
</dbReference>
<keyword evidence="4" id="KW-0472">Membrane</keyword>
<dbReference type="GO" id="GO:0007165">
    <property type="term" value="P:signal transduction"/>
    <property type="evidence" value="ECO:0007669"/>
    <property type="project" value="UniProtKB-KW"/>
</dbReference>
<evidence type="ECO:0000256" key="3">
    <source>
        <dbReference type="PROSITE-ProRule" id="PRU00284"/>
    </source>
</evidence>
<dbReference type="PROSITE" id="PS50885">
    <property type="entry name" value="HAMP"/>
    <property type="match status" value="1"/>
</dbReference>
<feature type="domain" description="Methyl-accepting transducer" evidence="5">
    <location>
        <begin position="174"/>
        <end position="344"/>
    </location>
</feature>
<feature type="transmembrane region" description="Helical" evidence="4">
    <location>
        <begin position="44"/>
        <end position="65"/>
    </location>
</feature>
<keyword evidence="4" id="KW-1133">Transmembrane helix</keyword>
<dbReference type="RefSeq" id="WP_043135985.1">
    <property type="nucleotide sequence ID" value="NZ_JSUQ01000001.1"/>
</dbReference>
<evidence type="ECO:0000256" key="1">
    <source>
        <dbReference type="ARBA" id="ARBA00023224"/>
    </source>
</evidence>
<keyword evidence="8" id="KW-1185">Reference proteome</keyword>
<dbReference type="SMART" id="SM00283">
    <property type="entry name" value="MA"/>
    <property type="match status" value="1"/>
</dbReference>
<name>A0A0B3RVW5_9RHOB</name>
<keyword evidence="1 3" id="KW-0807">Transducer</keyword>
<reference evidence="7 8" key="1">
    <citation type="submission" date="2014-10" db="EMBL/GenBank/DDBJ databases">
        <title>Genome sequence of Ponticoccus sp. strain UMTAT08 isolated from clonal culture of toxic dinoflagellate Alexandrium tamiyavanichii.</title>
        <authorList>
            <person name="Gan H.Y."/>
            <person name="Muhd D.-D."/>
            <person name="Mohd Noor M.E."/>
            <person name="Yeong Y.S."/>
            <person name="Usup G."/>
        </authorList>
    </citation>
    <scope>NUCLEOTIDE SEQUENCE [LARGE SCALE GENOMIC DNA]</scope>
    <source>
        <strain evidence="7 8">UMTAT08</strain>
    </source>
</reference>
<feature type="transmembrane region" description="Helical" evidence="4">
    <location>
        <begin position="21"/>
        <end position="38"/>
    </location>
</feature>
<evidence type="ECO:0000313" key="8">
    <source>
        <dbReference type="Proteomes" id="UP000030960"/>
    </source>
</evidence>
<dbReference type="Pfam" id="PF00015">
    <property type="entry name" value="MCPsignal"/>
    <property type="match status" value="1"/>
</dbReference>
<protein>
    <submittedName>
        <fullName evidence="7">Putative chemoreceptor (Methyl-accepting chemotaxis) transmembrane protein</fullName>
    </submittedName>
</protein>
<dbReference type="Pfam" id="PF00672">
    <property type="entry name" value="HAMP"/>
    <property type="match status" value="1"/>
</dbReference>
<sequence>MMRNAPEQGQARLGLRWWLPGLVAVASSLVALAVGVLGDGAAGRMLVAGAGLQALAAFGLAWVAAARLARRLRALETAVVASADGALTVLPDRASGDEIGGLARAVGELQAALVEARQEAAAQPALDLCAIQSALDRVARGEPTLPEGCPPGILRAIGAVEARVASELGEHVRTRQHAERQLRRLTLQLRQAQTGGRAGVEAIDQLRTGADDLGRGIQDVLGAALDMTGSVQAARAVLDRDAGLPGRAVEQMARIASSTDEIGQVVEVMEDVAFQTNLLALNAGIVAARAGTAGRGFAVVAEEMHGLAVQSAESAERVRALITSSQERVLDGVRLVSALGKQVDGAQREIRGAVRAGQAMPDMEAQVGRLVGLGADLEQLGREMRKCFAEVPGEGLEHGPAQLGGAVRRVG</sequence>
<keyword evidence="7" id="KW-0675">Receptor</keyword>
<comment type="similarity">
    <text evidence="2">Belongs to the methyl-accepting chemotaxis (MCP) protein family.</text>
</comment>
<dbReference type="Proteomes" id="UP000030960">
    <property type="component" value="Unassembled WGS sequence"/>
</dbReference>
<accession>A0A0B3RVW5</accession>
<dbReference type="STRING" id="561184.SAMN05216376_10388"/>
<dbReference type="InterPro" id="IPR003660">
    <property type="entry name" value="HAMP_dom"/>
</dbReference>
<dbReference type="Gene3D" id="6.10.340.10">
    <property type="match status" value="1"/>
</dbReference>
<dbReference type="SUPFAM" id="SSF58104">
    <property type="entry name" value="Methyl-accepting chemotaxis protein (MCP) signaling domain"/>
    <property type="match status" value="1"/>
</dbReference>
<comment type="caution">
    <text evidence="7">The sequence shown here is derived from an EMBL/GenBank/DDBJ whole genome shotgun (WGS) entry which is preliminary data.</text>
</comment>
<evidence type="ECO:0000259" key="5">
    <source>
        <dbReference type="PROSITE" id="PS50111"/>
    </source>
</evidence>
<evidence type="ECO:0000259" key="6">
    <source>
        <dbReference type="PROSITE" id="PS50885"/>
    </source>
</evidence>
<dbReference type="EMBL" id="JSUQ01000001">
    <property type="protein sequence ID" value="KHQ55050.1"/>
    <property type="molecule type" value="Genomic_DNA"/>
</dbReference>
<evidence type="ECO:0000313" key="7">
    <source>
        <dbReference type="EMBL" id="KHQ55050.1"/>
    </source>
</evidence>
<dbReference type="PROSITE" id="PS50111">
    <property type="entry name" value="CHEMOTAXIS_TRANSDUC_2"/>
    <property type="match status" value="1"/>
</dbReference>
<dbReference type="GO" id="GO:0006935">
    <property type="term" value="P:chemotaxis"/>
    <property type="evidence" value="ECO:0007669"/>
    <property type="project" value="InterPro"/>
</dbReference>
<dbReference type="Gene3D" id="1.10.287.950">
    <property type="entry name" value="Methyl-accepting chemotaxis protein"/>
    <property type="match status" value="1"/>
</dbReference>
<dbReference type="InterPro" id="IPR004090">
    <property type="entry name" value="Chemotax_Me-accpt_rcpt"/>
</dbReference>
<dbReference type="InterPro" id="IPR004089">
    <property type="entry name" value="MCPsignal_dom"/>
</dbReference>
<organism evidence="7 8">
    <name type="scientific">Mameliella alba</name>
    <dbReference type="NCBI Taxonomy" id="561184"/>
    <lineage>
        <taxon>Bacteria</taxon>
        <taxon>Pseudomonadati</taxon>
        <taxon>Pseudomonadota</taxon>
        <taxon>Alphaproteobacteria</taxon>
        <taxon>Rhodobacterales</taxon>
        <taxon>Roseobacteraceae</taxon>
        <taxon>Mameliella</taxon>
    </lineage>
</organism>
<dbReference type="AlphaFoldDB" id="A0A0B3RVW5"/>
<proteinExistence type="inferred from homology"/>
<dbReference type="GO" id="GO:0016020">
    <property type="term" value="C:membrane"/>
    <property type="evidence" value="ECO:0007669"/>
    <property type="project" value="InterPro"/>
</dbReference>
<keyword evidence="4 7" id="KW-0812">Transmembrane</keyword>
<evidence type="ECO:0000256" key="4">
    <source>
        <dbReference type="SAM" id="Phobius"/>
    </source>
</evidence>
<evidence type="ECO:0000256" key="2">
    <source>
        <dbReference type="ARBA" id="ARBA00029447"/>
    </source>
</evidence>